<sequence length="163" mass="18933">MVSFMKITSTIKVVSPEDDLFVDPLITLQLSIPEINVNSLDFLSLYNKINTAKNNLQRTTHDLLRCYYNFGQAIKQLFDYFRKTCNEDISNTKVNDRIINQISMQDKFTETNLRKRKEQVKKFSDFSNIGSIEVIEQLKSLNVTTILNLSPDEVDFLIARLNE</sequence>
<comment type="caution">
    <text evidence="1">The sequence shown here is derived from an EMBL/GenBank/DDBJ whole genome shotgun (WGS) entry which is preliminary data.</text>
</comment>
<reference evidence="1" key="1">
    <citation type="submission" date="2021-06" db="EMBL/GenBank/DDBJ databases">
        <authorList>
            <person name="Kallberg Y."/>
            <person name="Tangrot J."/>
            <person name="Rosling A."/>
        </authorList>
    </citation>
    <scope>NUCLEOTIDE SEQUENCE</scope>
    <source>
        <strain evidence="1">UK204</strain>
    </source>
</reference>
<name>A0A9N9DV96_9GLOM</name>
<dbReference type="Proteomes" id="UP000789570">
    <property type="component" value="Unassembled WGS sequence"/>
</dbReference>
<dbReference type="AlphaFoldDB" id="A0A9N9DV96"/>
<dbReference type="EMBL" id="CAJVPQ010004388">
    <property type="protein sequence ID" value="CAG8650375.1"/>
    <property type="molecule type" value="Genomic_DNA"/>
</dbReference>
<keyword evidence="2" id="KW-1185">Reference proteome</keyword>
<accession>A0A9N9DV96</accession>
<protein>
    <submittedName>
        <fullName evidence="1">3962_t:CDS:1</fullName>
    </submittedName>
</protein>
<evidence type="ECO:0000313" key="1">
    <source>
        <dbReference type="EMBL" id="CAG8650375.1"/>
    </source>
</evidence>
<gene>
    <name evidence="1" type="ORF">FCALED_LOCUS11032</name>
</gene>
<organism evidence="1 2">
    <name type="scientific">Funneliformis caledonium</name>
    <dbReference type="NCBI Taxonomy" id="1117310"/>
    <lineage>
        <taxon>Eukaryota</taxon>
        <taxon>Fungi</taxon>
        <taxon>Fungi incertae sedis</taxon>
        <taxon>Mucoromycota</taxon>
        <taxon>Glomeromycotina</taxon>
        <taxon>Glomeromycetes</taxon>
        <taxon>Glomerales</taxon>
        <taxon>Glomeraceae</taxon>
        <taxon>Funneliformis</taxon>
    </lineage>
</organism>
<proteinExistence type="predicted"/>
<dbReference type="OrthoDB" id="2408546at2759"/>
<evidence type="ECO:0000313" key="2">
    <source>
        <dbReference type="Proteomes" id="UP000789570"/>
    </source>
</evidence>